<evidence type="ECO:0000256" key="5">
    <source>
        <dbReference type="ARBA" id="ARBA00009892"/>
    </source>
</evidence>
<dbReference type="FunFam" id="3.40.910.10:FF:000010">
    <property type="entry name" value="Deoxyhypusine synthase"/>
    <property type="match status" value="1"/>
</dbReference>
<dbReference type="PANTHER" id="PTHR11703:SF0">
    <property type="entry name" value="DEOXYHYPUSINE SYNTHASE"/>
    <property type="match status" value="1"/>
</dbReference>
<dbReference type="GO" id="GO:0034038">
    <property type="term" value="F:deoxyhypusine synthase activity"/>
    <property type="evidence" value="ECO:0007669"/>
    <property type="project" value="UniProtKB-UniRule"/>
</dbReference>
<sequence length="318" mass="35374">MVDRKDLLVERIEDVKVDPNDTVVDLIEKFGKIHGFSAVNVKEAVDILSEGLSEADLRFLSFTANLVATGLRGVIAQLIDKGLVDVIVTTCGTLDHDVARALGHEYYKGYFNVDDKMLAELEIHRLGNVFIPFENYGPPVEKFVHQLLDELEWEEIVPWKLLMEAGSKLEDENSILRKAYERNVPIIVPGITDGAFGTAILTYSEKKRLEGKKIYLNLLEDERLLSQKVFNSEKSAALIIGGGISKHHVIWWNQFKGGLDYAVYLTTALEFDGSLSGAQPREAISWGKLKPSGKSVVVYGDATVLLPLILSAVYAKIK</sequence>
<dbReference type="NCBIfam" id="NF002294">
    <property type="entry name" value="PRK01221.1"/>
    <property type="match status" value="1"/>
</dbReference>
<evidence type="ECO:0000256" key="11">
    <source>
        <dbReference type="HAMAP-Rule" id="MF_00153"/>
    </source>
</evidence>
<dbReference type="Gene3D" id="3.40.910.10">
    <property type="entry name" value="Deoxyhypusine synthase"/>
    <property type="match status" value="1"/>
</dbReference>
<dbReference type="HAMAP" id="MF_00153">
    <property type="entry name" value="DHS"/>
    <property type="match status" value="1"/>
</dbReference>
<dbReference type="InterPro" id="IPR022899">
    <property type="entry name" value="Deoxyhypus_synthase_arc"/>
</dbReference>
<evidence type="ECO:0000313" key="13">
    <source>
        <dbReference type="Proteomes" id="UP000060778"/>
    </source>
</evidence>
<dbReference type="UniPathway" id="UPA00354"/>
<dbReference type="KEGG" id="iis:EYM_05545"/>
<evidence type="ECO:0000256" key="9">
    <source>
        <dbReference type="ARBA" id="ARBA00023256"/>
    </source>
</evidence>
<protein>
    <recommendedName>
        <fullName evidence="10 11">Probable deoxyhypusine synthase</fullName>
        <shortName evidence="11">DHS</shortName>
        <ecNumber evidence="6 11">2.5.1.46</ecNumber>
    </recommendedName>
</protein>
<evidence type="ECO:0000256" key="3">
    <source>
        <dbReference type="ARBA" id="ARBA00002823"/>
    </source>
</evidence>
<name>A0A0U3F729_9CREN</name>
<dbReference type="InterPro" id="IPR029035">
    <property type="entry name" value="DHS-like_NAD/FAD-binding_dom"/>
</dbReference>
<dbReference type="Pfam" id="PF01916">
    <property type="entry name" value="DS"/>
    <property type="match status" value="1"/>
</dbReference>
<keyword evidence="8 11" id="KW-0520">NAD</keyword>
<comment type="pathway">
    <text evidence="4 11">Protein modification; eIF5A hypusination.</text>
</comment>
<dbReference type="Proteomes" id="UP000060778">
    <property type="component" value="Chromosome"/>
</dbReference>
<dbReference type="PATRIC" id="fig|940295.4.peg.1067"/>
<dbReference type="PANTHER" id="PTHR11703">
    <property type="entry name" value="DEOXYHYPUSINE SYNTHASE"/>
    <property type="match status" value="1"/>
</dbReference>
<organism evidence="12 13">
    <name type="scientific">Ignicoccus islandicus DSM 13165</name>
    <dbReference type="NCBI Taxonomy" id="940295"/>
    <lineage>
        <taxon>Archaea</taxon>
        <taxon>Thermoproteota</taxon>
        <taxon>Thermoprotei</taxon>
        <taxon>Desulfurococcales</taxon>
        <taxon>Desulfurococcaceae</taxon>
        <taxon>Ignicoccus</taxon>
    </lineage>
</organism>
<proteinExistence type="inferred from homology"/>
<dbReference type="OrthoDB" id="17730at2157"/>
<dbReference type="GO" id="GO:0005737">
    <property type="term" value="C:cytoplasm"/>
    <property type="evidence" value="ECO:0007669"/>
    <property type="project" value="TreeGrafter"/>
</dbReference>
<evidence type="ECO:0000256" key="2">
    <source>
        <dbReference type="ARBA" id="ARBA00001911"/>
    </source>
</evidence>
<dbReference type="GeneID" id="30680492"/>
<reference evidence="12 13" key="1">
    <citation type="submission" date="2013-11" db="EMBL/GenBank/DDBJ databases">
        <title>Comparative genomics of Ignicoccus.</title>
        <authorList>
            <person name="Podar M."/>
        </authorList>
    </citation>
    <scope>NUCLEOTIDE SEQUENCE [LARGE SCALE GENOMIC DNA]</scope>
    <source>
        <strain evidence="12 13">DSM 13165</strain>
    </source>
</reference>
<comment type="cofactor">
    <cofactor evidence="2 11">
        <name>NAD(+)</name>
        <dbReference type="ChEBI" id="CHEBI:57540"/>
    </cofactor>
</comment>
<dbReference type="EMBL" id="CP006867">
    <property type="protein sequence ID" value="ALU11864.1"/>
    <property type="molecule type" value="Genomic_DNA"/>
</dbReference>
<evidence type="ECO:0000256" key="6">
    <source>
        <dbReference type="ARBA" id="ARBA00012683"/>
    </source>
</evidence>
<dbReference type="InterPro" id="IPR036982">
    <property type="entry name" value="Deoxyhypusine_synthase_sf"/>
</dbReference>
<keyword evidence="13" id="KW-1185">Reference proteome</keyword>
<dbReference type="SUPFAM" id="SSF52467">
    <property type="entry name" value="DHS-like NAD/FAD-binding domain"/>
    <property type="match status" value="1"/>
</dbReference>
<accession>A0A0U3F729</accession>
<evidence type="ECO:0000256" key="1">
    <source>
        <dbReference type="ARBA" id="ARBA00000952"/>
    </source>
</evidence>
<dbReference type="STRING" id="940295.EYM_05545"/>
<evidence type="ECO:0000313" key="12">
    <source>
        <dbReference type="EMBL" id="ALU11864.1"/>
    </source>
</evidence>
<keyword evidence="9 11" id="KW-0386">Hypusine biosynthesis</keyword>
<evidence type="ECO:0000256" key="7">
    <source>
        <dbReference type="ARBA" id="ARBA00022679"/>
    </source>
</evidence>
<comment type="similarity">
    <text evidence="5 11">Belongs to the deoxyhypusine synthase family.</text>
</comment>
<dbReference type="AlphaFoldDB" id="A0A0U3F729"/>
<keyword evidence="7 11" id="KW-0808">Transferase</keyword>
<evidence type="ECO:0000256" key="4">
    <source>
        <dbReference type="ARBA" id="ARBA00005041"/>
    </source>
</evidence>
<dbReference type="InterPro" id="IPR002773">
    <property type="entry name" value="Deoxyhypusine_synthase"/>
</dbReference>
<evidence type="ECO:0000256" key="10">
    <source>
        <dbReference type="ARBA" id="ARBA00039467"/>
    </source>
</evidence>
<dbReference type="RefSeq" id="WP_075050023.1">
    <property type="nucleotide sequence ID" value="NZ_CP006867.1"/>
</dbReference>
<feature type="active site" description="Nucleophile" evidence="11">
    <location>
        <position position="288"/>
    </location>
</feature>
<gene>
    <name evidence="11" type="primary">dys</name>
    <name evidence="12" type="ORF">EYM_05545</name>
</gene>
<dbReference type="EC" id="2.5.1.46" evidence="6 11"/>
<comment type="function">
    <text evidence="3 11">Catalyzes the NAD-dependent oxidative cleavage of spermidine and the subsequent transfer of the butylamine moiety of spermidine to the epsilon-amino group of a specific lysine residue of the eIF-5A precursor protein to form the intermediate deoxyhypusine residue.</text>
</comment>
<comment type="catalytic activity">
    <reaction evidence="1 11">
        <text>[eIF5A protein]-L-lysine + spermidine = [eIF5A protein]-deoxyhypusine + propane-1,3-diamine</text>
        <dbReference type="Rhea" id="RHEA:33299"/>
        <dbReference type="Rhea" id="RHEA-COMP:10143"/>
        <dbReference type="Rhea" id="RHEA-COMP:10144"/>
        <dbReference type="ChEBI" id="CHEBI:29969"/>
        <dbReference type="ChEBI" id="CHEBI:57484"/>
        <dbReference type="ChEBI" id="CHEBI:57834"/>
        <dbReference type="ChEBI" id="CHEBI:82657"/>
        <dbReference type="EC" id="2.5.1.46"/>
    </reaction>
</comment>
<evidence type="ECO:0000256" key="8">
    <source>
        <dbReference type="ARBA" id="ARBA00023027"/>
    </source>
</evidence>